<evidence type="ECO:0000259" key="12">
    <source>
        <dbReference type="PROSITE" id="PS51194"/>
    </source>
</evidence>
<name>A0A4V1AN16_9BACL</name>
<evidence type="ECO:0000256" key="2">
    <source>
        <dbReference type="ARBA" id="ARBA00022490"/>
    </source>
</evidence>
<dbReference type="GO" id="GO:0009409">
    <property type="term" value="P:response to cold"/>
    <property type="evidence" value="ECO:0007669"/>
    <property type="project" value="TreeGrafter"/>
</dbReference>
<dbReference type="EC" id="3.6.4.13" evidence="9"/>
<evidence type="ECO:0000256" key="9">
    <source>
        <dbReference type="HAMAP-Rule" id="MF_00965"/>
    </source>
</evidence>
<dbReference type="Proteomes" id="UP000294292">
    <property type="component" value="Chromosome"/>
</dbReference>
<keyword evidence="7 9" id="KW-0694">RNA-binding</keyword>
<dbReference type="InterPro" id="IPR027417">
    <property type="entry name" value="P-loop_NTPase"/>
</dbReference>
<comment type="domain">
    <text evidence="9">Contains an N-terminal domain that binds non-specifically to RNA and a C-terminal domain that binds specifically and tightly to hairpin 92 of 23S rRNA.</text>
</comment>
<evidence type="ECO:0000256" key="10">
    <source>
        <dbReference type="PROSITE-ProRule" id="PRU00552"/>
    </source>
</evidence>
<feature type="region of interest" description="Involved in 23S rRNA binding" evidence="9">
    <location>
        <begin position="406"/>
        <end position="481"/>
    </location>
</feature>
<dbReference type="GO" id="GO:0016887">
    <property type="term" value="F:ATP hydrolysis activity"/>
    <property type="evidence" value="ECO:0007669"/>
    <property type="project" value="RHEA"/>
</dbReference>
<evidence type="ECO:0000259" key="11">
    <source>
        <dbReference type="PROSITE" id="PS51192"/>
    </source>
</evidence>
<feature type="short sequence motif" description="Q motif" evidence="10">
    <location>
        <begin position="4"/>
        <end position="32"/>
    </location>
</feature>
<feature type="domain" description="DEAD-box RNA helicase Q" evidence="13">
    <location>
        <begin position="4"/>
        <end position="32"/>
    </location>
</feature>
<dbReference type="Pfam" id="PF03880">
    <property type="entry name" value="DbpA"/>
    <property type="match status" value="1"/>
</dbReference>
<dbReference type="CDD" id="cd18787">
    <property type="entry name" value="SF2_C_DEAD"/>
    <property type="match status" value="1"/>
</dbReference>
<keyword evidence="4 9" id="KW-0378">Hydrolase</keyword>
<dbReference type="GO" id="GO:0033592">
    <property type="term" value="F:RNA strand annealing activity"/>
    <property type="evidence" value="ECO:0007669"/>
    <property type="project" value="TreeGrafter"/>
</dbReference>
<dbReference type="InterPro" id="IPR050547">
    <property type="entry name" value="DEAD_box_RNA_helicases"/>
</dbReference>
<evidence type="ECO:0000256" key="7">
    <source>
        <dbReference type="ARBA" id="ARBA00022884"/>
    </source>
</evidence>
<dbReference type="EMBL" id="CP038015">
    <property type="protein sequence ID" value="QBP41205.1"/>
    <property type="molecule type" value="Genomic_DNA"/>
</dbReference>
<dbReference type="PROSITE" id="PS00039">
    <property type="entry name" value="DEAD_ATP_HELICASE"/>
    <property type="match status" value="1"/>
</dbReference>
<dbReference type="SMART" id="SM00487">
    <property type="entry name" value="DEXDc"/>
    <property type="match status" value="1"/>
</dbReference>
<reference evidence="14 15" key="1">
    <citation type="submission" date="2019-03" db="EMBL/GenBank/DDBJ databases">
        <title>Complete genome sequence of Paenisporosarcina antarctica CGMCC 1.6503T.</title>
        <authorList>
            <person name="Rong J.-C."/>
            <person name="Chi N.-Y."/>
            <person name="Zhang Q.-F."/>
        </authorList>
    </citation>
    <scope>NUCLEOTIDE SEQUENCE [LARGE SCALE GENOMIC DNA]</scope>
    <source>
        <strain evidence="14 15">CGMCC 1.6503</strain>
    </source>
</reference>
<protein>
    <recommendedName>
        <fullName evidence="9">ATP-dependent RNA helicase DbpA</fullName>
        <ecNumber evidence="9">3.6.4.13</ecNumber>
    </recommendedName>
</protein>
<dbReference type="CDD" id="cd00268">
    <property type="entry name" value="DEADc"/>
    <property type="match status" value="1"/>
</dbReference>
<evidence type="ECO:0000313" key="14">
    <source>
        <dbReference type="EMBL" id="QBP41205.1"/>
    </source>
</evidence>
<comment type="subcellular location">
    <subcellularLocation>
        <location evidence="1 9">Cytoplasm</location>
    </subcellularLocation>
</comment>
<dbReference type="InterPro" id="IPR012677">
    <property type="entry name" value="Nucleotide-bd_a/b_plait_sf"/>
</dbReference>
<evidence type="ECO:0000259" key="13">
    <source>
        <dbReference type="PROSITE" id="PS51195"/>
    </source>
</evidence>
<proteinExistence type="inferred from homology"/>
<dbReference type="OrthoDB" id="9805696at2"/>
<sequence length="481" mass="54305">MTNIHFKDFGISDDITRALEGLGFTAPTEVQTKVIPVALTRRDVSVKSQTGSGKTAAFGIPICEIVDWDENKPQALVLTPTRELAMQVSQDIMSFGRFKRIKATAIYGKQPFAYQRSELKQKSHVVVGTPGRVMDHIERHTLDLSKVEILVIDEADEMLSMGFIELVESIITHLPKKRLTMLFSATLPKDVEKLCHKYMDNPLDIEIEKTEQVNEHIEHSVYVVKEAAKFALLKDITVVENPDSCIIFCRTKDNVDQLVDLLDEEGYTVDKIHGGMEQNERFNVMNDFKRGDFRYLVATDVAARGIDIDRITHVINYDMPLEKESYVHRTGRTGRAGEVGKAITLVTPYEDKFLAAVEKYIGFNIDQKDAPSKQDVVIARTEFKQKMNEEPEIKVDKKEQLNEDITKLYFNGGKKKKIRAVDFVGTIAKLDGLTSQDIGIITIQDNVSYVEILNGKGSLVLKLMRDTTIKGKLLKVHVANK</sequence>
<dbReference type="SUPFAM" id="SSF52540">
    <property type="entry name" value="P-loop containing nucleoside triphosphate hydrolases"/>
    <property type="match status" value="1"/>
</dbReference>
<dbReference type="HAMAP" id="MF_00965">
    <property type="entry name" value="DEAD_helicase_DbpA"/>
    <property type="match status" value="1"/>
</dbReference>
<dbReference type="InterPro" id="IPR014001">
    <property type="entry name" value="Helicase_ATP-bd"/>
</dbReference>
<dbReference type="InterPro" id="IPR005580">
    <property type="entry name" value="DbpA/CsdA_RNA-bd_dom"/>
</dbReference>
<accession>A0A4V1AN16</accession>
<keyword evidence="6 9" id="KW-0067">ATP-binding</keyword>
<keyword evidence="15" id="KW-1185">Reference proteome</keyword>
<dbReference type="RefSeq" id="WP_134209854.1">
    <property type="nucleotide sequence ID" value="NZ_CP038015.1"/>
</dbReference>
<dbReference type="PROSITE" id="PS51194">
    <property type="entry name" value="HELICASE_CTER"/>
    <property type="match status" value="1"/>
</dbReference>
<dbReference type="KEGG" id="panc:E2636_08695"/>
<dbReference type="Gene3D" id="3.30.70.330">
    <property type="match status" value="1"/>
</dbReference>
<dbReference type="CDD" id="cd12500">
    <property type="entry name" value="RRM_BsYxiN_like"/>
    <property type="match status" value="1"/>
</dbReference>
<evidence type="ECO:0000256" key="5">
    <source>
        <dbReference type="ARBA" id="ARBA00022806"/>
    </source>
</evidence>
<keyword evidence="9" id="KW-0690">Ribosome biogenesis</keyword>
<dbReference type="GO" id="GO:0005524">
    <property type="term" value="F:ATP binding"/>
    <property type="evidence" value="ECO:0007669"/>
    <property type="project" value="UniProtKB-UniRule"/>
</dbReference>
<evidence type="ECO:0000256" key="4">
    <source>
        <dbReference type="ARBA" id="ARBA00022801"/>
    </source>
</evidence>
<gene>
    <name evidence="9" type="primary">dbpA</name>
    <name evidence="14" type="ORF">E2636_08695</name>
</gene>
<feature type="domain" description="Helicase C-terminal" evidence="12">
    <location>
        <begin position="231"/>
        <end position="377"/>
    </location>
</feature>
<dbReference type="Gene3D" id="3.40.50.300">
    <property type="entry name" value="P-loop containing nucleotide triphosphate hydrolases"/>
    <property type="match status" value="2"/>
</dbReference>
<organism evidence="14 15">
    <name type="scientific">Paenisporosarcina antarctica</name>
    <dbReference type="NCBI Taxonomy" id="417367"/>
    <lineage>
        <taxon>Bacteria</taxon>
        <taxon>Bacillati</taxon>
        <taxon>Bacillota</taxon>
        <taxon>Bacilli</taxon>
        <taxon>Bacillales</taxon>
        <taxon>Caryophanaceae</taxon>
        <taxon>Paenisporosarcina</taxon>
    </lineage>
</organism>
<dbReference type="GO" id="GO:0005829">
    <property type="term" value="C:cytosol"/>
    <property type="evidence" value="ECO:0007669"/>
    <property type="project" value="TreeGrafter"/>
</dbReference>
<evidence type="ECO:0000256" key="6">
    <source>
        <dbReference type="ARBA" id="ARBA00022840"/>
    </source>
</evidence>
<keyword evidence="5 9" id="KW-0347">Helicase</keyword>
<dbReference type="InterPro" id="IPR014014">
    <property type="entry name" value="RNA_helicase_DEAD_Q_motif"/>
</dbReference>
<evidence type="ECO:0000313" key="15">
    <source>
        <dbReference type="Proteomes" id="UP000294292"/>
    </source>
</evidence>
<evidence type="ECO:0000256" key="8">
    <source>
        <dbReference type="ARBA" id="ARBA00047984"/>
    </source>
</evidence>
<comment type="similarity">
    <text evidence="9">Belongs to the DEAD box helicase family. DbpA subfamily.</text>
</comment>
<dbReference type="PANTHER" id="PTHR47963">
    <property type="entry name" value="DEAD-BOX ATP-DEPENDENT RNA HELICASE 47, MITOCHONDRIAL"/>
    <property type="match status" value="1"/>
</dbReference>
<dbReference type="InterPro" id="IPR001650">
    <property type="entry name" value="Helicase_C-like"/>
</dbReference>
<dbReference type="InterPro" id="IPR044742">
    <property type="entry name" value="DEAD/DEAH_RhlB"/>
</dbReference>
<dbReference type="PANTHER" id="PTHR47963:SF2">
    <property type="entry name" value="ATP-DEPENDENT RNA HELICASE DBPA"/>
    <property type="match status" value="1"/>
</dbReference>
<comment type="function">
    <text evidence="9">DEAD-box RNA helicase involved in the assembly of the 50S ribosomal subunit. Has an RNA-dependent ATPase activity, which is specific for 23S rRNA, and a 3' to 5' RNA helicase activity that uses the energy of ATP hydrolysis to destabilize and unwind short rRNA duplexes.</text>
</comment>
<evidence type="ECO:0000256" key="1">
    <source>
        <dbReference type="ARBA" id="ARBA00004496"/>
    </source>
</evidence>
<keyword evidence="3 9" id="KW-0547">Nucleotide-binding</keyword>
<comment type="catalytic activity">
    <reaction evidence="8 9">
        <text>ATP + H2O = ADP + phosphate + H(+)</text>
        <dbReference type="Rhea" id="RHEA:13065"/>
        <dbReference type="ChEBI" id="CHEBI:15377"/>
        <dbReference type="ChEBI" id="CHEBI:15378"/>
        <dbReference type="ChEBI" id="CHEBI:30616"/>
        <dbReference type="ChEBI" id="CHEBI:43474"/>
        <dbReference type="ChEBI" id="CHEBI:456216"/>
        <dbReference type="EC" id="3.6.4.13"/>
    </reaction>
</comment>
<dbReference type="InterPro" id="IPR000629">
    <property type="entry name" value="RNA-helicase_DEAD-box_CS"/>
</dbReference>
<dbReference type="InterPro" id="IPR011545">
    <property type="entry name" value="DEAD/DEAH_box_helicase_dom"/>
</dbReference>
<keyword evidence="2 9" id="KW-0963">Cytoplasm</keyword>
<dbReference type="PROSITE" id="PS51195">
    <property type="entry name" value="Q_MOTIF"/>
    <property type="match status" value="1"/>
</dbReference>
<evidence type="ECO:0000256" key="3">
    <source>
        <dbReference type="ARBA" id="ARBA00022741"/>
    </source>
</evidence>
<dbReference type="SMART" id="SM00490">
    <property type="entry name" value="HELICc"/>
    <property type="match status" value="1"/>
</dbReference>
<feature type="domain" description="Helicase ATP-binding" evidence="11">
    <location>
        <begin position="35"/>
        <end position="205"/>
    </location>
</feature>
<dbReference type="GO" id="GO:0034458">
    <property type="term" value="F:3'-5' RNA helicase activity"/>
    <property type="evidence" value="ECO:0007669"/>
    <property type="project" value="UniProtKB-UniRule"/>
</dbReference>
<dbReference type="GO" id="GO:0005840">
    <property type="term" value="C:ribosome"/>
    <property type="evidence" value="ECO:0007669"/>
    <property type="project" value="TreeGrafter"/>
</dbReference>
<dbReference type="AlphaFoldDB" id="A0A4V1AN16"/>
<dbReference type="PROSITE" id="PS51192">
    <property type="entry name" value="HELICASE_ATP_BIND_1"/>
    <property type="match status" value="1"/>
</dbReference>
<dbReference type="InterPro" id="IPR028619">
    <property type="entry name" value="DEAD_helicase_DbpA"/>
</dbReference>
<dbReference type="GO" id="GO:0000027">
    <property type="term" value="P:ribosomal large subunit assembly"/>
    <property type="evidence" value="ECO:0007669"/>
    <property type="project" value="UniProtKB-UniRule"/>
</dbReference>
<dbReference type="FunFam" id="3.30.70.330:FF:000068">
    <property type="entry name" value="ATP-dependent RNA helicase DeaD"/>
    <property type="match status" value="1"/>
</dbReference>
<dbReference type="Pfam" id="PF00270">
    <property type="entry name" value="DEAD"/>
    <property type="match status" value="1"/>
</dbReference>
<dbReference type="Pfam" id="PF00271">
    <property type="entry name" value="Helicase_C"/>
    <property type="match status" value="1"/>
</dbReference>